<keyword evidence="2" id="KW-1185">Reference proteome</keyword>
<comment type="caution">
    <text evidence="1">The sequence shown here is derived from an EMBL/GenBank/DDBJ whole genome shotgun (WGS) entry which is preliminary data.</text>
</comment>
<accession>A0A1E7ZFY4</accession>
<gene>
    <name evidence="1" type="ORF">BFC18_02395</name>
</gene>
<name>A0A1E7ZFY4_9ALTE</name>
<proteinExistence type="predicted"/>
<evidence type="ECO:0000313" key="1">
    <source>
        <dbReference type="EMBL" id="OFC72435.1"/>
    </source>
</evidence>
<evidence type="ECO:0000313" key="2">
    <source>
        <dbReference type="Proteomes" id="UP000175691"/>
    </source>
</evidence>
<dbReference type="Proteomes" id="UP000175691">
    <property type="component" value="Unassembled WGS sequence"/>
</dbReference>
<protein>
    <submittedName>
        <fullName evidence="1">Uncharacterized protein</fullName>
    </submittedName>
</protein>
<organism evidence="1 2">
    <name type="scientific">Alteromonas confluentis</name>
    <dbReference type="NCBI Taxonomy" id="1656094"/>
    <lineage>
        <taxon>Bacteria</taxon>
        <taxon>Pseudomonadati</taxon>
        <taxon>Pseudomonadota</taxon>
        <taxon>Gammaproteobacteria</taxon>
        <taxon>Alteromonadales</taxon>
        <taxon>Alteromonadaceae</taxon>
        <taxon>Alteromonas/Salinimonas group</taxon>
        <taxon>Alteromonas</taxon>
    </lineage>
</organism>
<reference evidence="1 2" key="1">
    <citation type="submission" date="2016-08" db="EMBL/GenBank/DDBJ databases">
        <authorList>
            <person name="Seilhamer J.J."/>
        </authorList>
    </citation>
    <scope>NUCLEOTIDE SEQUENCE [LARGE SCALE GENOMIC DNA]</scope>
    <source>
        <strain evidence="1 2">KCTC 42603</strain>
    </source>
</reference>
<sequence length="82" mass="9542">MPDPLYLVLYQIATQGKRSNMIEMLSAIMAYDPVIEPMHFMQMDVLKLRDKPAYQEVVNAFSELDVGAEEPNYPEFTCRLRQ</sequence>
<dbReference type="AlphaFoldDB" id="A0A1E7ZFY4"/>
<dbReference type="RefSeq" id="WP_070123348.1">
    <property type="nucleotide sequence ID" value="NZ_MDHN01000004.1"/>
</dbReference>
<dbReference type="EMBL" id="MDHN01000004">
    <property type="protein sequence ID" value="OFC72435.1"/>
    <property type="molecule type" value="Genomic_DNA"/>
</dbReference>
<dbReference type="STRING" id="1656094.BFC18_02395"/>
<dbReference type="OrthoDB" id="6260815at2"/>